<dbReference type="Pfam" id="PF07905">
    <property type="entry name" value="PucR"/>
    <property type="match status" value="1"/>
</dbReference>
<organism evidence="5 6">
    <name type="scientific">Crystallibacter crystallopoietes</name>
    <dbReference type="NCBI Taxonomy" id="37928"/>
    <lineage>
        <taxon>Bacteria</taxon>
        <taxon>Bacillati</taxon>
        <taxon>Actinomycetota</taxon>
        <taxon>Actinomycetes</taxon>
        <taxon>Micrococcales</taxon>
        <taxon>Micrococcaceae</taxon>
        <taxon>Crystallibacter</taxon>
    </lineage>
</organism>
<evidence type="ECO:0000313" key="5">
    <source>
        <dbReference type="EMBL" id="SDR29883.1"/>
    </source>
</evidence>
<evidence type="ECO:0000259" key="2">
    <source>
        <dbReference type="Pfam" id="PF07905"/>
    </source>
</evidence>
<evidence type="ECO:0000259" key="4">
    <source>
        <dbReference type="Pfam" id="PF17853"/>
    </source>
</evidence>
<dbReference type="Gene3D" id="1.10.10.2840">
    <property type="entry name" value="PucR C-terminal helix-turn-helix domain"/>
    <property type="match status" value="1"/>
</dbReference>
<dbReference type="STRING" id="37928.SAMN04489742_4742"/>
<accession>A0A1H1HWT7</accession>
<dbReference type="Pfam" id="PF17853">
    <property type="entry name" value="GGDEF_2"/>
    <property type="match status" value="1"/>
</dbReference>
<keyword evidence="6" id="KW-1185">Reference proteome</keyword>
<dbReference type="Pfam" id="PF13556">
    <property type="entry name" value="HTH_30"/>
    <property type="match status" value="1"/>
</dbReference>
<dbReference type="EMBL" id="FNKH01000003">
    <property type="protein sequence ID" value="SDR29883.1"/>
    <property type="molecule type" value="Genomic_DNA"/>
</dbReference>
<name>A0A1H1HWT7_9MICC</name>
<dbReference type="InterPro" id="IPR051448">
    <property type="entry name" value="CdaR-like_regulators"/>
</dbReference>
<protein>
    <submittedName>
        <fullName evidence="5">Purine catabolism regulatory protein</fullName>
    </submittedName>
</protein>
<reference evidence="5 6" key="1">
    <citation type="submission" date="2016-10" db="EMBL/GenBank/DDBJ databases">
        <authorList>
            <person name="de Groot N.N."/>
        </authorList>
    </citation>
    <scope>NUCLEOTIDE SEQUENCE [LARGE SCALE GENOMIC DNA]</scope>
    <source>
        <strain evidence="5 6">DSM 20117</strain>
    </source>
</reference>
<dbReference type="InterPro" id="IPR042070">
    <property type="entry name" value="PucR_C-HTH_sf"/>
</dbReference>
<feature type="domain" description="PucR C-terminal helix-turn-helix" evidence="3">
    <location>
        <begin position="465"/>
        <end position="523"/>
    </location>
</feature>
<feature type="domain" description="Purine catabolism PurC-like" evidence="2">
    <location>
        <begin position="27"/>
        <end position="141"/>
    </location>
</feature>
<proteinExistence type="inferred from homology"/>
<dbReference type="Proteomes" id="UP000181917">
    <property type="component" value="Unassembled WGS sequence"/>
</dbReference>
<evidence type="ECO:0000256" key="1">
    <source>
        <dbReference type="ARBA" id="ARBA00006754"/>
    </source>
</evidence>
<sequence length="531" mass="58587">MYNEIRQFAKHNEMKAVLLALWLDTLMAESSLGLTWIVARDKSRVRGPIQWVHISDLPDPTPWLAGGELLLTTGLGVRGDEALQEDFIRRVAEYGCVGVGYSLGEDGLVPPALISAAENIDLPLFTIPHQVPLIAITKAVSLGILEEQHGVLNQAVKMHRGVLRVILQNGGLDGLLRVAANFTPGYDYRLYDCFGSLLANSSGLEGPETHIPFAEVTELMGESERCRARIRDVHIEASAVRLAGDVQALLVAAGARPMRETELLYFEQALTGITLELARRLSFREQRRVRVKELLEDLWSQSVPAATISRRMQRLGIDPDAKVRVLCIRFAADLPEPLLASFLEDIVGAVPGLVGLHDGRFYCLLQDPQEAVAHEIVSGAKARGWLLQVGQSTTRVGSTDMLVMLQEARLVAGTADQGYLSVQNVSDFGMAGLVATLYESPGASTFIERTLGQLIEHDERESAFLVDTLRKYLQNGSRPGPAARELYIHRHTLTYRLERIHQITGRDPRSGEDLLAFGLALKLLEQREDKG</sequence>
<evidence type="ECO:0000259" key="3">
    <source>
        <dbReference type="Pfam" id="PF13556"/>
    </source>
</evidence>
<dbReference type="PANTHER" id="PTHR33744">
    <property type="entry name" value="CARBOHYDRATE DIACID REGULATOR"/>
    <property type="match status" value="1"/>
</dbReference>
<comment type="similarity">
    <text evidence="1">Belongs to the CdaR family.</text>
</comment>
<feature type="domain" description="CdaR GGDEF-like" evidence="4">
    <location>
        <begin position="307"/>
        <end position="411"/>
    </location>
</feature>
<gene>
    <name evidence="5" type="ORF">SAMN04489742_4742</name>
</gene>
<dbReference type="InterPro" id="IPR041522">
    <property type="entry name" value="CdaR_GGDEF"/>
</dbReference>
<evidence type="ECO:0000313" key="6">
    <source>
        <dbReference type="Proteomes" id="UP000181917"/>
    </source>
</evidence>
<dbReference type="InterPro" id="IPR025736">
    <property type="entry name" value="PucR_C-HTH_dom"/>
</dbReference>
<dbReference type="PANTHER" id="PTHR33744:SF7">
    <property type="entry name" value="PUCR FAMILY TRANSCRIPTIONAL REGULATOR"/>
    <property type="match status" value="1"/>
</dbReference>
<dbReference type="InterPro" id="IPR012914">
    <property type="entry name" value="PucR_dom"/>
</dbReference>
<dbReference type="RefSeq" id="WP_074703526.1">
    <property type="nucleotide sequence ID" value="NZ_CP018865.1"/>
</dbReference>
<dbReference type="AlphaFoldDB" id="A0A1H1HWT7"/>